<evidence type="ECO:0000256" key="3">
    <source>
        <dbReference type="ARBA" id="ARBA00012744"/>
    </source>
</evidence>
<comment type="caution">
    <text evidence="9">The sequence shown here is derived from an EMBL/GenBank/DDBJ whole genome shotgun (WGS) entry which is preliminary data.</text>
</comment>
<evidence type="ECO:0000259" key="8">
    <source>
        <dbReference type="SMART" id="SM01217"/>
    </source>
</evidence>
<dbReference type="Pfam" id="PF14310">
    <property type="entry name" value="Fn3-like"/>
    <property type="match status" value="1"/>
</dbReference>
<gene>
    <name evidence="9" type="ORF">V8G58_04335</name>
</gene>
<dbReference type="EMBL" id="JBAWKB010000001">
    <property type="protein sequence ID" value="MFH6771152.1"/>
    <property type="molecule type" value="Genomic_DNA"/>
</dbReference>
<dbReference type="InterPro" id="IPR017853">
    <property type="entry name" value="GH"/>
</dbReference>
<keyword evidence="10" id="KW-1185">Reference proteome</keyword>
<dbReference type="SUPFAM" id="SSF51445">
    <property type="entry name" value="(Trans)glycosidases"/>
    <property type="match status" value="1"/>
</dbReference>
<dbReference type="SUPFAM" id="SSF52279">
    <property type="entry name" value="Beta-D-glucan exohydrolase, C-terminal domain"/>
    <property type="match status" value="1"/>
</dbReference>
<feature type="domain" description="Fibronectin type III-like" evidence="8">
    <location>
        <begin position="704"/>
        <end position="773"/>
    </location>
</feature>
<dbReference type="Gene3D" id="3.40.50.1700">
    <property type="entry name" value="Glycoside hydrolase family 3 C-terminal domain"/>
    <property type="match status" value="1"/>
</dbReference>
<feature type="chain" id="PRO_5046992340" description="beta-glucosidase" evidence="7">
    <location>
        <begin position="22"/>
        <end position="793"/>
    </location>
</feature>
<keyword evidence="4 7" id="KW-0732">Signal</keyword>
<dbReference type="GO" id="GO:0016787">
    <property type="term" value="F:hydrolase activity"/>
    <property type="evidence" value="ECO:0007669"/>
    <property type="project" value="UniProtKB-KW"/>
</dbReference>
<evidence type="ECO:0000313" key="9">
    <source>
        <dbReference type="EMBL" id="MFH6771152.1"/>
    </source>
</evidence>
<dbReference type="PROSITE" id="PS51257">
    <property type="entry name" value="PROKAR_LIPOPROTEIN"/>
    <property type="match status" value="1"/>
</dbReference>
<reference evidence="9 10" key="1">
    <citation type="submission" date="2024-02" db="EMBL/GenBank/DDBJ databases">
        <title>A Gaetbulibacter species isolated from tidal flats and genomic insights of their niches.</title>
        <authorList>
            <person name="Ye Y."/>
        </authorList>
    </citation>
    <scope>NUCLEOTIDE SEQUENCE [LARGE SCALE GENOMIC DNA]</scope>
    <source>
        <strain evidence="9 10">KYW382</strain>
    </source>
</reference>
<dbReference type="Gene3D" id="2.60.40.10">
    <property type="entry name" value="Immunoglobulins"/>
    <property type="match status" value="1"/>
</dbReference>
<protein>
    <recommendedName>
        <fullName evidence="3">beta-glucosidase</fullName>
        <ecNumber evidence="3">3.2.1.21</ecNumber>
    </recommendedName>
</protein>
<comment type="catalytic activity">
    <reaction evidence="1">
        <text>Hydrolysis of terminal, non-reducing beta-D-glucosyl residues with release of beta-D-glucose.</text>
        <dbReference type="EC" id="3.2.1.21"/>
    </reaction>
</comment>
<evidence type="ECO:0000256" key="4">
    <source>
        <dbReference type="ARBA" id="ARBA00022729"/>
    </source>
</evidence>
<dbReference type="InterPro" id="IPR026891">
    <property type="entry name" value="Fn3-like"/>
</dbReference>
<dbReference type="EC" id="3.2.1.21" evidence="3"/>
<dbReference type="PANTHER" id="PTHR30620:SF16">
    <property type="entry name" value="LYSOSOMAL BETA GLUCOSIDASE"/>
    <property type="match status" value="1"/>
</dbReference>
<dbReference type="PRINTS" id="PR00133">
    <property type="entry name" value="GLHYDRLASE3"/>
</dbReference>
<dbReference type="Proteomes" id="UP001610100">
    <property type="component" value="Unassembled WGS sequence"/>
</dbReference>
<evidence type="ECO:0000256" key="2">
    <source>
        <dbReference type="ARBA" id="ARBA00005336"/>
    </source>
</evidence>
<organism evidence="9 10">
    <name type="scientific">Gaetbulibacter aestuarii</name>
    <dbReference type="NCBI Taxonomy" id="1502358"/>
    <lineage>
        <taxon>Bacteria</taxon>
        <taxon>Pseudomonadati</taxon>
        <taxon>Bacteroidota</taxon>
        <taxon>Flavobacteriia</taxon>
        <taxon>Flavobacteriales</taxon>
        <taxon>Flavobacteriaceae</taxon>
        <taxon>Gaetbulibacter</taxon>
    </lineage>
</organism>
<evidence type="ECO:0000256" key="1">
    <source>
        <dbReference type="ARBA" id="ARBA00000448"/>
    </source>
</evidence>
<dbReference type="Pfam" id="PF01915">
    <property type="entry name" value="Glyco_hydro_3_C"/>
    <property type="match status" value="1"/>
</dbReference>
<dbReference type="InterPro" id="IPR051915">
    <property type="entry name" value="Cellulose_Degrad_GH3"/>
</dbReference>
<keyword evidence="5 9" id="KW-0378">Hydrolase</keyword>
<comment type="similarity">
    <text evidence="2">Belongs to the glycosyl hydrolase 3 family.</text>
</comment>
<dbReference type="InterPro" id="IPR001764">
    <property type="entry name" value="Glyco_hydro_3_N"/>
</dbReference>
<evidence type="ECO:0000313" key="10">
    <source>
        <dbReference type="Proteomes" id="UP001610100"/>
    </source>
</evidence>
<feature type="signal peptide" evidence="7">
    <location>
        <begin position="1"/>
        <end position="21"/>
    </location>
</feature>
<dbReference type="SMART" id="SM01217">
    <property type="entry name" value="Fn3_like"/>
    <property type="match status" value="1"/>
</dbReference>
<dbReference type="InterPro" id="IPR036881">
    <property type="entry name" value="Glyco_hydro_3_C_sf"/>
</dbReference>
<evidence type="ECO:0000256" key="6">
    <source>
        <dbReference type="ARBA" id="ARBA00023295"/>
    </source>
</evidence>
<dbReference type="Pfam" id="PF00933">
    <property type="entry name" value="Glyco_hydro_3"/>
    <property type="match status" value="1"/>
</dbReference>
<sequence>MKYNLNSRNTLLYLIVFVLFAACKQDNTSVSNNGEPLYLDASAKIEDRVNDLMARMTLEDKVAQMSQYVGLEHMRKAMKNLKADELDKNDAQGFYPGYSIQDIADMAAEGKIGSFLHVVTAEEANELQKLAQKSPLKIPLLIGIDAIHGNGLYNGATIYPSPITQAATWDDALLKEASKQTALEMRATGSHWAFTPNIDVLRDPRWGRTGETFGEDPYLVGKMGLATIQGLQSDDFESGTYLPNHVIACAKHLIGGGESLNGLNASPLDVSKRTLFEIFLPPYKEAVREGNLFSIMLSHNEVNGVPAHMDKFLMTDVMRDRWGFNGFYVSDWNDVSRIANWHHIAKDYKEASLLSVAAGLDMNMHGPKFADYVIQLVKEGKLPQERIDEACSKILEAKFRLGLFENPFVEVGKENEVVFNKTHQETSLKQAREAITLLKNNGILPLKGSNKSIFVTGPNANNETIMGDWVYEQPAENTTTVYEGIKALGEKNGFKVDYFNAGERSRKMKDSDIDKAATLAKQYDMTILVLGENSFRYDWPNKTTGENIDRATLELSGKQMALANKILANGKPVIVVYVSGSPIAEPELENQANAVIYAYEPGSFGGQAVAETIFGALNPGGKLPVTIPRSVGQLQMVYNHKPTMYIHKYNTEEKVPLHPFGFGLSYTTFKISEPRLSQETFSSINDTIQVSVDVTNTGEMAGDEIVQMYIRDNISSFTRPVKELKGYKRVHLEPGETTTVTLPITANCLAFYDADFNFVVEPGEFTVMTGDSSADKDLKKVTFEATETINLKE</sequence>
<dbReference type="InterPro" id="IPR013783">
    <property type="entry name" value="Ig-like_fold"/>
</dbReference>
<dbReference type="PANTHER" id="PTHR30620">
    <property type="entry name" value="PERIPLASMIC BETA-GLUCOSIDASE-RELATED"/>
    <property type="match status" value="1"/>
</dbReference>
<name>A0ABW7MZG3_9FLAO</name>
<dbReference type="InterPro" id="IPR002772">
    <property type="entry name" value="Glyco_hydro_3_C"/>
</dbReference>
<evidence type="ECO:0000256" key="5">
    <source>
        <dbReference type="ARBA" id="ARBA00022801"/>
    </source>
</evidence>
<dbReference type="InterPro" id="IPR036962">
    <property type="entry name" value="Glyco_hydro_3_N_sf"/>
</dbReference>
<dbReference type="Gene3D" id="3.20.20.300">
    <property type="entry name" value="Glycoside hydrolase, family 3, N-terminal domain"/>
    <property type="match status" value="1"/>
</dbReference>
<dbReference type="RefSeq" id="WP_344740100.1">
    <property type="nucleotide sequence ID" value="NZ_BAABAY010000001.1"/>
</dbReference>
<keyword evidence="6" id="KW-0326">Glycosidase</keyword>
<accession>A0ABW7MZG3</accession>
<evidence type="ECO:0000256" key="7">
    <source>
        <dbReference type="SAM" id="SignalP"/>
    </source>
</evidence>
<proteinExistence type="inferred from homology"/>